<reference evidence="2 3" key="1">
    <citation type="submission" date="2013-11" db="EMBL/GenBank/DDBJ databases">
        <title>The Genome Sequence of Phytophthora parasitica P1976.</title>
        <authorList>
            <consortium name="The Broad Institute Genomics Platform"/>
            <person name="Russ C."/>
            <person name="Tyler B."/>
            <person name="Panabieres F."/>
            <person name="Shan W."/>
            <person name="Tripathy S."/>
            <person name="Grunwald N."/>
            <person name="Machado M."/>
            <person name="Johnson C.S."/>
            <person name="Walker B."/>
            <person name="Young S."/>
            <person name="Zeng Q."/>
            <person name="Gargeya S."/>
            <person name="Fitzgerald M."/>
            <person name="Haas B."/>
            <person name="Abouelleil A."/>
            <person name="Allen A.W."/>
            <person name="Alvarado L."/>
            <person name="Arachchi H.M."/>
            <person name="Berlin A.M."/>
            <person name="Chapman S.B."/>
            <person name="Gainer-Dewar J."/>
            <person name="Goldberg J."/>
            <person name="Griggs A."/>
            <person name="Gujja S."/>
            <person name="Hansen M."/>
            <person name="Howarth C."/>
            <person name="Imamovic A."/>
            <person name="Ireland A."/>
            <person name="Larimer J."/>
            <person name="McCowan C."/>
            <person name="Murphy C."/>
            <person name="Pearson M."/>
            <person name="Poon T.W."/>
            <person name="Priest M."/>
            <person name="Roberts A."/>
            <person name="Saif S."/>
            <person name="Shea T."/>
            <person name="Sisk P."/>
            <person name="Sykes S."/>
            <person name="Wortman J."/>
            <person name="Nusbaum C."/>
            <person name="Birren B."/>
        </authorList>
    </citation>
    <scope>NUCLEOTIDE SEQUENCE [LARGE SCALE GENOMIC DNA]</scope>
    <source>
        <strain evidence="2 3">P1976</strain>
    </source>
</reference>
<evidence type="ECO:0000313" key="3">
    <source>
        <dbReference type="Proteomes" id="UP000028582"/>
    </source>
</evidence>
<dbReference type="AlphaFoldDB" id="A0A081B1A4"/>
<protein>
    <submittedName>
        <fullName evidence="2">Uncharacterized protein</fullName>
    </submittedName>
</protein>
<feature type="region of interest" description="Disordered" evidence="1">
    <location>
        <begin position="1"/>
        <end position="30"/>
    </location>
</feature>
<dbReference type="EMBL" id="ANJA01000212">
    <property type="protein sequence ID" value="ETO84915.1"/>
    <property type="molecule type" value="Genomic_DNA"/>
</dbReference>
<feature type="compositionally biased region" description="Low complexity" evidence="1">
    <location>
        <begin position="13"/>
        <end position="30"/>
    </location>
</feature>
<dbReference type="Proteomes" id="UP000028582">
    <property type="component" value="Unassembled WGS sequence"/>
</dbReference>
<name>A0A081B1A4_PHYNI</name>
<gene>
    <name evidence="2" type="ORF">F444_01235</name>
</gene>
<accession>A0A081B1A4</accession>
<sequence>MRTEMPNTRSHTSARPSLTPSSLRRLLVQL</sequence>
<evidence type="ECO:0000313" key="2">
    <source>
        <dbReference type="EMBL" id="ETO84915.1"/>
    </source>
</evidence>
<evidence type="ECO:0000256" key="1">
    <source>
        <dbReference type="SAM" id="MobiDB-lite"/>
    </source>
</evidence>
<comment type="caution">
    <text evidence="2">The sequence shown here is derived from an EMBL/GenBank/DDBJ whole genome shotgun (WGS) entry which is preliminary data.</text>
</comment>
<organism evidence="2 3">
    <name type="scientific">Phytophthora nicotianae P1976</name>
    <dbReference type="NCBI Taxonomy" id="1317066"/>
    <lineage>
        <taxon>Eukaryota</taxon>
        <taxon>Sar</taxon>
        <taxon>Stramenopiles</taxon>
        <taxon>Oomycota</taxon>
        <taxon>Peronosporomycetes</taxon>
        <taxon>Peronosporales</taxon>
        <taxon>Peronosporaceae</taxon>
        <taxon>Phytophthora</taxon>
    </lineage>
</organism>
<proteinExistence type="predicted"/>
<feature type="compositionally biased region" description="Polar residues" evidence="1">
    <location>
        <begin position="1"/>
        <end position="11"/>
    </location>
</feature>